<keyword evidence="1" id="KW-0732">Signal</keyword>
<feature type="signal peptide" evidence="1">
    <location>
        <begin position="1"/>
        <end position="16"/>
    </location>
</feature>
<accession>A0A7R8VYL7</accession>
<dbReference type="AlphaFoldDB" id="A0A7R8VYL7"/>
<dbReference type="EMBL" id="OA587869">
    <property type="protein sequence ID" value="CAD7206847.1"/>
    <property type="molecule type" value="Genomic_DNA"/>
</dbReference>
<evidence type="ECO:0000256" key="1">
    <source>
        <dbReference type="SAM" id="SignalP"/>
    </source>
</evidence>
<name>A0A7R8VYL7_TIMDO</name>
<feature type="chain" id="PRO_5031292648" description="Protein G12" evidence="1">
    <location>
        <begin position="17"/>
        <end position="211"/>
    </location>
</feature>
<dbReference type="Pfam" id="PF06757">
    <property type="entry name" value="Ins_allergen_rp"/>
    <property type="match status" value="1"/>
</dbReference>
<dbReference type="PANTHER" id="PTHR21163:SF1">
    <property type="entry name" value="PROTEIN G12"/>
    <property type="match status" value="1"/>
</dbReference>
<sequence>MKIVFAFLAILGLSFAASVPVKSTRNLNDDLQDFIDLVPVDQIEAIALDYISNDAEVQAVLEYLQSDDFKAIVEEVNESEEAIDLYDYLYKSGVDIYNFVNNINDLLGLPHVEPKTRSLPSKRTFREFLDEIEAILPIDDMIALFKEKQQSSPDFAAFVDRISSPEFHAFVDKIYNSDGIKALIVRFQSLGVDVDRIIKIAKELLGWVDTE</sequence>
<evidence type="ECO:0008006" key="3">
    <source>
        <dbReference type="Google" id="ProtNLM"/>
    </source>
</evidence>
<gene>
    <name evidence="2" type="ORF">TDIB3V08_LOCUS12996</name>
</gene>
<evidence type="ECO:0000313" key="2">
    <source>
        <dbReference type="EMBL" id="CAD7206847.1"/>
    </source>
</evidence>
<dbReference type="PANTHER" id="PTHR21163">
    <property type="entry name" value="PROTEIN G12"/>
    <property type="match status" value="1"/>
</dbReference>
<organism evidence="2">
    <name type="scientific">Timema douglasi</name>
    <name type="common">Walking stick</name>
    <dbReference type="NCBI Taxonomy" id="61478"/>
    <lineage>
        <taxon>Eukaryota</taxon>
        <taxon>Metazoa</taxon>
        <taxon>Ecdysozoa</taxon>
        <taxon>Arthropoda</taxon>
        <taxon>Hexapoda</taxon>
        <taxon>Insecta</taxon>
        <taxon>Pterygota</taxon>
        <taxon>Neoptera</taxon>
        <taxon>Polyneoptera</taxon>
        <taxon>Phasmatodea</taxon>
        <taxon>Timematodea</taxon>
        <taxon>Timematoidea</taxon>
        <taxon>Timematidae</taxon>
        <taxon>Timema</taxon>
    </lineage>
</organism>
<dbReference type="InterPro" id="IPR010629">
    <property type="entry name" value="Ins_allergen"/>
</dbReference>
<protein>
    <recommendedName>
        <fullName evidence="3">Protein G12</fullName>
    </recommendedName>
</protein>
<reference evidence="2" key="1">
    <citation type="submission" date="2020-11" db="EMBL/GenBank/DDBJ databases">
        <authorList>
            <person name="Tran Van P."/>
        </authorList>
    </citation>
    <scope>NUCLEOTIDE SEQUENCE</scope>
</reference>
<proteinExistence type="predicted"/>